<dbReference type="GO" id="GO:0046872">
    <property type="term" value="F:metal ion binding"/>
    <property type="evidence" value="ECO:0007669"/>
    <property type="project" value="UniProtKB-KW"/>
</dbReference>
<protein>
    <recommendedName>
        <fullName evidence="3">DDE Tnp4 domain-containing protein</fullName>
    </recommendedName>
</protein>
<accession>S8D373</accession>
<comment type="caution">
    <text evidence="4">The sequence shown here is derived from an EMBL/GenBank/DDBJ whole genome shotgun (WGS) entry which is preliminary data.</text>
</comment>
<evidence type="ECO:0000256" key="2">
    <source>
        <dbReference type="ARBA" id="ARBA00022723"/>
    </source>
</evidence>
<sequence length="332" mass="38356">MPANTGGLRNREEEAARMNYAAARLYVENAVGSSLLNEWKDFVLADPRAKKLWGKEQVSSFERRMVTMAVYKDLTGDGYQKILSQLELGFKMTVKCYLRNTKVIRKILATWGEQQIKNEGVAKWNEYKKLFPKKRNLGSMNLIMDSTDFKLSGKASMSRKDPRWSYKLNAPGQRFQVVCDARGKVQRLWGGYSPKIYDGDWIDIMKEELAASFKGAHIVADTHYETANATFKKIGKQKQVVFYTPYAKPRGRKPKTTESLAPNQSRGLRVLTNEQKEWNKRIQHIRARVESPFGLIKNKWKGLKGTFYENEDQHNYLVFLAIGVHNYRIEHS</sequence>
<feature type="domain" description="DDE Tnp4" evidence="3">
    <location>
        <begin position="144"/>
        <end position="326"/>
    </location>
</feature>
<organism evidence="4 5">
    <name type="scientific">Genlisea aurea</name>
    <dbReference type="NCBI Taxonomy" id="192259"/>
    <lineage>
        <taxon>Eukaryota</taxon>
        <taxon>Viridiplantae</taxon>
        <taxon>Streptophyta</taxon>
        <taxon>Embryophyta</taxon>
        <taxon>Tracheophyta</taxon>
        <taxon>Spermatophyta</taxon>
        <taxon>Magnoliopsida</taxon>
        <taxon>eudicotyledons</taxon>
        <taxon>Gunneridae</taxon>
        <taxon>Pentapetalae</taxon>
        <taxon>asterids</taxon>
        <taxon>lamiids</taxon>
        <taxon>Lamiales</taxon>
        <taxon>Lentibulariaceae</taxon>
        <taxon>Genlisea</taxon>
    </lineage>
</organism>
<dbReference type="InterPro" id="IPR027806">
    <property type="entry name" value="HARBI1_dom"/>
</dbReference>
<dbReference type="OrthoDB" id="10614533at2759"/>
<dbReference type="AlphaFoldDB" id="S8D373"/>
<reference evidence="4 5" key="1">
    <citation type="journal article" date="2013" name="BMC Genomics">
        <title>The miniature genome of a carnivorous plant Genlisea aurea contains a low number of genes and short non-coding sequences.</title>
        <authorList>
            <person name="Leushkin E.V."/>
            <person name="Sutormin R.A."/>
            <person name="Nabieva E.R."/>
            <person name="Penin A.A."/>
            <person name="Kondrashov A.S."/>
            <person name="Logacheva M.D."/>
        </authorList>
    </citation>
    <scope>NUCLEOTIDE SEQUENCE [LARGE SCALE GENOMIC DNA]</scope>
</reference>
<dbReference type="Pfam" id="PF13359">
    <property type="entry name" value="DDE_Tnp_4"/>
    <property type="match status" value="1"/>
</dbReference>
<keyword evidence="2" id="KW-0479">Metal-binding</keyword>
<name>S8D373_9LAMI</name>
<gene>
    <name evidence="4" type="ORF">M569_17694</name>
</gene>
<evidence type="ECO:0000313" key="5">
    <source>
        <dbReference type="Proteomes" id="UP000015453"/>
    </source>
</evidence>
<dbReference type="EMBL" id="AUSU01010620">
    <property type="protein sequence ID" value="EPS57128.1"/>
    <property type="molecule type" value="Genomic_DNA"/>
</dbReference>
<proteinExistence type="predicted"/>
<keyword evidence="5" id="KW-1185">Reference proteome</keyword>
<evidence type="ECO:0000256" key="1">
    <source>
        <dbReference type="ARBA" id="ARBA00001968"/>
    </source>
</evidence>
<comment type="cofactor">
    <cofactor evidence="1">
        <name>a divalent metal cation</name>
        <dbReference type="ChEBI" id="CHEBI:60240"/>
    </cofactor>
</comment>
<evidence type="ECO:0000313" key="4">
    <source>
        <dbReference type="EMBL" id="EPS57128.1"/>
    </source>
</evidence>
<evidence type="ECO:0000259" key="3">
    <source>
        <dbReference type="Pfam" id="PF13359"/>
    </source>
</evidence>
<dbReference type="Proteomes" id="UP000015453">
    <property type="component" value="Unassembled WGS sequence"/>
</dbReference>